<proteinExistence type="inferred from homology"/>
<keyword evidence="15" id="KW-1185">Reference proteome</keyword>
<dbReference type="PRINTS" id="PR00664">
    <property type="entry name" value="OCTOPAMINER"/>
</dbReference>
<feature type="transmembrane region" description="Helical" evidence="12">
    <location>
        <begin position="85"/>
        <end position="110"/>
    </location>
</feature>
<evidence type="ECO:0000256" key="6">
    <source>
        <dbReference type="ARBA" id="ARBA00023040"/>
    </source>
</evidence>
<keyword evidence="7 12" id="KW-0472">Membrane</keyword>
<evidence type="ECO:0000313" key="15">
    <source>
        <dbReference type="Proteomes" id="UP001367676"/>
    </source>
</evidence>
<reference evidence="14 15" key="1">
    <citation type="submission" date="2024-03" db="EMBL/GenBank/DDBJ databases">
        <title>Adaptation during the transition from Ophiocordyceps entomopathogen to insect associate is accompanied by gene loss and intensified selection.</title>
        <authorList>
            <person name="Ward C.M."/>
            <person name="Onetto C.A."/>
            <person name="Borneman A.R."/>
        </authorList>
    </citation>
    <scope>NUCLEOTIDE SEQUENCE [LARGE SCALE GENOMIC DNA]</scope>
    <source>
        <strain evidence="14">AWRI1</strain>
        <tissue evidence="14">Single Adult Female</tissue>
    </source>
</reference>
<dbReference type="SUPFAM" id="SSF81321">
    <property type="entry name" value="Family A G protein-coupled receptor-like"/>
    <property type="match status" value="1"/>
</dbReference>
<evidence type="ECO:0000256" key="1">
    <source>
        <dbReference type="ARBA" id="ARBA00004651"/>
    </source>
</evidence>
<keyword evidence="9" id="KW-0325">Glycoprotein</keyword>
<dbReference type="InterPro" id="IPR000276">
    <property type="entry name" value="GPCR_Rhodpsn"/>
</dbReference>
<feature type="domain" description="G-protein coupled receptors family 1 profile" evidence="13">
    <location>
        <begin position="64"/>
        <end position="468"/>
    </location>
</feature>
<evidence type="ECO:0000256" key="12">
    <source>
        <dbReference type="SAM" id="Phobius"/>
    </source>
</evidence>
<dbReference type="FunFam" id="1.20.1070.10:FF:000248">
    <property type="entry name" value="5-hydroxytryptamine receptor 1A-beta"/>
    <property type="match status" value="1"/>
</dbReference>
<dbReference type="SMART" id="SM01381">
    <property type="entry name" value="7TM_GPCR_Srsx"/>
    <property type="match status" value="1"/>
</dbReference>
<keyword evidence="4 11" id="KW-0812">Transmembrane</keyword>
<feature type="transmembrane region" description="Helical" evidence="12">
    <location>
        <begin position="416"/>
        <end position="437"/>
    </location>
</feature>
<dbReference type="AlphaFoldDB" id="A0AAN9T9N9"/>
<sequence length="489" mass="55192">MNFSNIYGENKSFTTYDEYTTNATCNNHPQLNWVILGVRIAVPVWEALAIATGLGSVILITVVGNVLVILSVFNYRPLRIAQNFFIVSLALADLTVAVLVLPFNLMYYIGGKWIFGIYMCKMWLTSDVLCCTASILNLCAIALDRYWAITDPINYARKRTVKRVTIMIAITWVLSAGISSPPLIGWNDWPDNFDENTPCQLTSERGYVVYSSSGSFYIPLLIMTIVYVKIFTATRKRLRERARASKLNAVITNKNKEHVQHSPLEPESISGDITNCLQNNSFRCKNKERKNKKRCKHKAKCSQFSLLVPKTHIEESQSDVQCISPGKGTSSENNVTIDVNKESSLTDTFAATEDEKYPAQKEDNGATVGGKGLQRESSFVNKSAAVVPKKSVFVHQFIEEKQRISLSKERKAARTLGIIMGVFVFCWLPFFLMYVILPFCPSCCLSKRTINIITWLGYINSGLNPIIYTIFNLDFRKAFKKLLHIRQVS</sequence>
<evidence type="ECO:0000256" key="4">
    <source>
        <dbReference type="ARBA" id="ARBA00022692"/>
    </source>
</evidence>
<dbReference type="CDD" id="cd15060">
    <property type="entry name" value="7tmA_tyramine_octopamine_R-like"/>
    <property type="match status" value="1"/>
</dbReference>
<keyword evidence="6 11" id="KW-0297">G-protein coupled receptor</keyword>
<name>A0AAN9T9N9_9HEMI</name>
<evidence type="ECO:0000256" key="5">
    <source>
        <dbReference type="ARBA" id="ARBA00022989"/>
    </source>
</evidence>
<gene>
    <name evidence="14" type="ORF">V9T40_011619</name>
</gene>
<evidence type="ECO:0000256" key="3">
    <source>
        <dbReference type="ARBA" id="ARBA00022475"/>
    </source>
</evidence>
<dbReference type="Pfam" id="PF00001">
    <property type="entry name" value="7tm_1"/>
    <property type="match status" value="1"/>
</dbReference>
<organism evidence="14 15">
    <name type="scientific">Parthenolecanium corni</name>
    <dbReference type="NCBI Taxonomy" id="536013"/>
    <lineage>
        <taxon>Eukaryota</taxon>
        <taxon>Metazoa</taxon>
        <taxon>Ecdysozoa</taxon>
        <taxon>Arthropoda</taxon>
        <taxon>Hexapoda</taxon>
        <taxon>Insecta</taxon>
        <taxon>Pterygota</taxon>
        <taxon>Neoptera</taxon>
        <taxon>Paraneoptera</taxon>
        <taxon>Hemiptera</taxon>
        <taxon>Sternorrhyncha</taxon>
        <taxon>Coccoidea</taxon>
        <taxon>Coccidae</taxon>
        <taxon>Parthenolecanium</taxon>
    </lineage>
</organism>
<evidence type="ECO:0000256" key="11">
    <source>
        <dbReference type="RuleBase" id="RU000688"/>
    </source>
</evidence>
<keyword evidence="8 11" id="KW-0675">Receptor</keyword>
<dbReference type="Gene3D" id="1.20.1070.10">
    <property type="entry name" value="Rhodopsin 7-helix transmembrane proteins"/>
    <property type="match status" value="2"/>
</dbReference>
<feature type="transmembrane region" description="Helical" evidence="12">
    <location>
        <begin position="164"/>
        <end position="184"/>
    </location>
</feature>
<evidence type="ECO:0000256" key="2">
    <source>
        <dbReference type="ARBA" id="ARBA00010663"/>
    </source>
</evidence>
<keyword evidence="10 11" id="KW-0807">Transducer</keyword>
<evidence type="ECO:0000256" key="9">
    <source>
        <dbReference type="ARBA" id="ARBA00023180"/>
    </source>
</evidence>
<dbReference type="PROSITE" id="PS00237">
    <property type="entry name" value="G_PROTEIN_RECEP_F1_1"/>
    <property type="match status" value="1"/>
</dbReference>
<feature type="transmembrane region" description="Helical" evidence="12">
    <location>
        <begin position="449"/>
        <end position="471"/>
    </location>
</feature>
<comment type="caution">
    <text evidence="14">The sequence shown here is derived from an EMBL/GenBank/DDBJ whole genome shotgun (WGS) entry which is preliminary data.</text>
</comment>
<evidence type="ECO:0000313" key="14">
    <source>
        <dbReference type="EMBL" id="KAK7574428.1"/>
    </source>
</evidence>
<dbReference type="PROSITE" id="PS50262">
    <property type="entry name" value="G_PROTEIN_RECEP_F1_2"/>
    <property type="match status" value="1"/>
</dbReference>
<evidence type="ECO:0000259" key="13">
    <source>
        <dbReference type="PROSITE" id="PS50262"/>
    </source>
</evidence>
<dbReference type="PANTHER" id="PTHR24248">
    <property type="entry name" value="ADRENERGIC RECEPTOR-RELATED G-PROTEIN COUPLED RECEPTOR"/>
    <property type="match status" value="1"/>
</dbReference>
<comment type="similarity">
    <text evidence="2 11">Belongs to the G-protein coupled receptor 1 family.</text>
</comment>
<dbReference type="GO" id="GO:0004989">
    <property type="term" value="F:octopamine receptor activity"/>
    <property type="evidence" value="ECO:0007669"/>
    <property type="project" value="InterPro"/>
</dbReference>
<dbReference type="PANTHER" id="PTHR24248:SF174">
    <property type="entry name" value="TYRAMINE_OCTOPAMINE RECEPTOR"/>
    <property type="match status" value="1"/>
</dbReference>
<dbReference type="GO" id="GO:0005886">
    <property type="term" value="C:plasma membrane"/>
    <property type="evidence" value="ECO:0007669"/>
    <property type="project" value="UniProtKB-SubCell"/>
</dbReference>
<feature type="transmembrane region" description="Helical" evidence="12">
    <location>
        <begin position="122"/>
        <end position="143"/>
    </location>
</feature>
<dbReference type="Proteomes" id="UP001367676">
    <property type="component" value="Unassembled WGS sequence"/>
</dbReference>
<dbReference type="PRINTS" id="PR00237">
    <property type="entry name" value="GPCRRHODOPSN"/>
</dbReference>
<evidence type="ECO:0000256" key="7">
    <source>
        <dbReference type="ARBA" id="ARBA00023136"/>
    </source>
</evidence>
<keyword evidence="3" id="KW-1003">Cell membrane</keyword>
<evidence type="ECO:0000256" key="10">
    <source>
        <dbReference type="ARBA" id="ARBA00023224"/>
    </source>
</evidence>
<protein>
    <recommendedName>
        <fullName evidence="13">G-protein coupled receptors family 1 profile domain-containing protein</fullName>
    </recommendedName>
</protein>
<keyword evidence="5 12" id="KW-1133">Transmembrane helix</keyword>
<evidence type="ECO:0000256" key="8">
    <source>
        <dbReference type="ARBA" id="ARBA00023170"/>
    </source>
</evidence>
<dbReference type="InterPro" id="IPR017452">
    <property type="entry name" value="GPCR_Rhodpsn_7TM"/>
</dbReference>
<comment type="subcellular location">
    <subcellularLocation>
        <location evidence="1">Cell membrane</location>
        <topology evidence="1">Multi-pass membrane protein</topology>
    </subcellularLocation>
</comment>
<dbReference type="InterPro" id="IPR002002">
    <property type="entry name" value="Octopmn_rcpt"/>
</dbReference>
<feature type="transmembrane region" description="Helical" evidence="12">
    <location>
        <begin position="47"/>
        <end position="73"/>
    </location>
</feature>
<accession>A0AAN9T9N9</accession>
<dbReference type="EMBL" id="JBBCAQ010000037">
    <property type="protein sequence ID" value="KAK7574428.1"/>
    <property type="molecule type" value="Genomic_DNA"/>
</dbReference>
<feature type="transmembrane region" description="Helical" evidence="12">
    <location>
        <begin position="216"/>
        <end position="234"/>
    </location>
</feature>